<evidence type="ECO:0000313" key="3">
    <source>
        <dbReference type="Proteomes" id="UP000295444"/>
    </source>
</evidence>
<name>A0A4V3CZA7_LABRH</name>
<dbReference type="GO" id="GO:0016829">
    <property type="term" value="F:lyase activity"/>
    <property type="evidence" value="ECO:0007669"/>
    <property type="project" value="UniProtKB-KW"/>
</dbReference>
<dbReference type="Gene3D" id="3.10.180.10">
    <property type="entry name" value="2,3-Dihydroxybiphenyl 1,2-Dioxygenase, domain 1"/>
    <property type="match status" value="1"/>
</dbReference>
<comment type="caution">
    <text evidence="2">The sequence shown here is derived from an EMBL/GenBank/DDBJ whole genome shotgun (WGS) entry which is preliminary data.</text>
</comment>
<dbReference type="PROSITE" id="PS51819">
    <property type="entry name" value="VOC"/>
    <property type="match status" value="1"/>
</dbReference>
<dbReference type="InterPro" id="IPR037523">
    <property type="entry name" value="VOC_core"/>
</dbReference>
<dbReference type="Pfam" id="PF18029">
    <property type="entry name" value="Glyoxalase_6"/>
    <property type="match status" value="1"/>
</dbReference>
<dbReference type="EMBL" id="SNXZ01000003">
    <property type="protein sequence ID" value="TDP97318.1"/>
    <property type="molecule type" value="Genomic_DNA"/>
</dbReference>
<evidence type="ECO:0000259" key="1">
    <source>
        <dbReference type="PROSITE" id="PS51819"/>
    </source>
</evidence>
<dbReference type="PANTHER" id="PTHR35908:SF1">
    <property type="entry name" value="CONSERVED PROTEIN"/>
    <property type="match status" value="1"/>
</dbReference>
<dbReference type="SUPFAM" id="SSF54593">
    <property type="entry name" value="Glyoxalase/Bleomycin resistance protein/Dihydroxybiphenyl dioxygenase"/>
    <property type="match status" value="1"/>
</dbReference>
<dbReference type="InterPro" id="IPR041581">
    <property type="entry name" value="Glyoxalase_6"/>
</dbReference>
<keyword evidence="2" id="KW-0456">Lyase</keyword>
<protein>
    <submittedName>
        <fullName evidence="2">Putative enzyme related to lactoylglutathione lyase</fullName>
    </submittedName>
</protein>
<sequence>MGWFSVRAMTTPTMTMVTVTIDCADPRALVEFWTKALDYEVKADMDGFFVLLGPKEGTGTGIGLQKVEEPKAGKNRVHIDFSTEDRKAEVARLVGLGAKEQEEHAVPGLTWTVLTDPVGNEFCVGSTNG</sequence>
<organism evidence="2 3">
    <name type="scientific">Labedaea rhizosphaerae</name>
    <dbReference type="NCBI Taxonomy" id="598644"/>
    <lineage>
        <taxon>Bacteria</taxon>
        <taxon>Bacillati</taxon>
        <taxon>Actinomycetota</taxon>
        <taxon>Actinomycetes</taxon>
        <taxon>Pseudonocardiales</taxon>
        <taxon>Pseudonocardiaceae</taxon>
        <taxon>Labedaea</taxon>
    </lineage>
</organism>
<dbReference type="InterPro" id="IPR029068">
    <property type="entry name" value="Glyas_Bleomycin-R_OHBP_Dase"/>
</dbReference>
<proteinExistence type="predicted"/>
<dbReference type="Proteomes" id="UP000295444">
    <property type="component" value="Unassembled WGS sequence"/>
</dbReference>
<feature type="domain" description="VOC" evidence="1">
    <location>
        <begin position="15"/>
        <end position="127"/>
    </location>
</feature>
<keyword evidence="3" id="KW-1185">Reference proteome</keyword>
<dbReference type="CDD" id="cd06587">
    <property type="entry name" value="VOC"/>
    <property type="match status" value="1"/>
</dbReference>
<evidence type="ECO:0000313" key="2">
    <source>
        <dbReference type="EMBL" id="TDP97318.1"/>
    </source>
</evidence>
<dbReference type="AlphaFoldDB" id="A0A4V3CZA7"/>
<dbReference type="PANTHER" id="PTHR35908">
    <property type="entry name" value="HYPOTHETICAL FUSION PROTEIN"/>
    <property type="match status" value="1"/>
</dbReference>
<accession>A0A4V3CZA7</accession>
<reference evidence="2 3" key="1">
    <citation type="submission" date="2019-03" db="EMBL/GenBank/DDBJ databases">
        <title>Genomic Encyclopedia of Type Strains, Phase IV (KMG-IV): sequencing the most valuable type-strain genomes for metagenomic binning, comparative biology and taxonomic classification.</title>
        <authorList>
            <person name="Goeker M."/>
        </authorList>
    </citation>
    <scope>NUCLEOTIDE SEQUENCE [LARGE SCALE GENOMIC DNA]</scope>
    <source>
        <strain evidence="2 3">DSM 45361</strain>
    </source>
</reference>
<gene>
    <name evidence="2" type="ORF">EV186_103282</name>
</gene>